<evidence type="ECO:0000313" key="3">
    <source>
        <dbReference type="Proteomes" id="UP001307889"/>
    </source>
</evidence>
<keyword evidence="3" id="KW-1185">Reference proteome</keyword>
<evidence type="ECO:0000313" key="2">
    <source>
        <dbReference type="EMBL" id="BES89912.1"/>
    </source>
</evidence>
<accession>A0ABN7AFA1</accession>
<feature type="region of interest" description="Disordered" evidence="1">
    <location>
        <begin position="33"/>
        <end position="65"/>
    </location>
</feature>
<protein>
    <submittedName>
        <fullName evidence="2">Uncharacterized protein</fullName>
    </submittedName>
</protein>
<sequence>MPADSEWILPGQNLKVDEFRLEALLVAGTDSPKYHRIDRVDGPESCRSPGSRPRPRPPRLPHPPRSVGCIIAIMRRPSTQNCQHRHTNEERKINTSYRDLLYLCTYH</sequence>
<proteinExistence type="predicted"/>
<dbReference type="EMBL" id="AP028910">
    <property type="protein sequence ID" value="BES89912.1"/>
    <property type="molecule type" value="Genomic_DNA"/>
</dbReference>
<evidence type="ECO:0000256" key="1">
    <source>
        <dbReference type="SAM" id="MobiDB-lite"/>
    </source>
</evidence>
<organism evidence="2 3">
    <name type="scientific">Nesidiocoris tenuis</name>
    <dbReference type="NCBI Taxonomy" id="355587"/>
    <lineage>
        <taxon>Eukaryota</taxon>
        <taxon>Metazoa</taxon>
        <taxon>Ecdysozoa</taxon>
        <taxon>Arthropoda</taxon>
        <taxon>Hexapoda</taxon>
        <taxon>Insecta</taxon>
        <taxon>Pterygota</taxon>
        <taxon>Neoptera</taxon>
        <taxon>Paraneoptera</taxon>
        <taxon>Hemiptera</taxon>
        <taxon>Heteroptera</taxon>
        <taxon>Panheteroptera</taxon>
        <taxon>Cimicomorpha</taxon>
        <taxon>Miridae</taxon>
        <taxon>Dicyphina</taxon>
        <taxon>Nesidiocoris</taxon>
    </lineage>
</organism>
<dbReference type="Proteomes" id="UP001307889">
    <property type="component" value="Chromosome 2"/>
</dbReference>
<name>A0ABN7AFA1_9HEMI</name>
<feature type="compositionally biased region" description="Basic and acidic residues" evidence="1">
    <location>
        <begin position="33"/>
        <end position="44"/>
    </location>
</feature>
<gene>
    <name evidence="2" type="ORF">NTJ_02720</name>
</gene>
<reference evidence="2 3" key="1">
    <citation type="submission" date="2023-09" db="EMBL/GenBank/DDBJ databases">
        <title>Nesidiocoris tenuis whole genome shotgun sequence.</title>
        <authorList>
            <person name="Shibata T."/>
            <person name="Shimoda M."/>
            <person name="Kobayashi T."/>
            <person name="Uehara T."/>
        </authorList>
    </citation>
    <scope>NUCLEOTIDE SEQUENCE [LARGE SCALE GENOMIC DNA]</scope>
    <source>
        <strain evidence="2 3">Japan</strain>
    </source>
</reference>